<dbReference type="EMBL" id="CP053564">
    <property type="protein sequence ID" value="QJY47844.1"/>
    <property type="molecule type" value="Genomic_DNA"/>
</dbReference>
<dbReference type="Gene3D" id="3.40.30.10">
    <property type="entry name" value="Glutaredoxin"/>
    <property type="match status" value="1"/>
</dbReference>
<dbReference type="Proteomes" id="UP000505377">
    <property type="component" value="Chromosome"/>
</dbReference>
<dbReference type="InterPro" id="IPR036249">
    <property type="entry name" value="Thioredoxin-like_sf"/>
</dbReference>
<dbReference type="AlphaFoldDB" id="A0A6M6JIF5"/>
<reference evidence="1 2" key="1">
    <citation type="submission" date="2020-05" db="EMBL/GenBank/DDBJ databases">
        <authorList>
            <person name="Mo P."/>
        </authorList>
    </citation>
    <scope>NUCLEOTIDE SEQUENCE [LARGE SCALE GENOMIC DNA]</scope>
    <source>
        <strain evidence="1 2">Gen01</strain>
    </source>
</reference>
<evidence type="ECO:0000313" key="1">
    <source>
        <dbReference type="EMBL" id="QJY47844.1"/>
    </source>
</evidence>
<accession>A0A6M6JIF5</accession>
<dbReference type="SUPFAM" id="SSF52833">
    <property type="entry name" value="Thioredoxin-like"/>
    <property type="match status" value="1"/>
</dbReference>
<name>A0A6M6JIF5_9PSEU</name>
<sequence length="101" mass="11018">MTAMIEVTLLTQADCRYCEIAVAVLARVAQDHPMAVRHVGLDTADGRALAARHGVVFAPGVLVDGEMFGYGRLSERRLRRHLAGRDARPSVARGIGEDIHR</sequence>
<organism evidence="1 2">
    <name type="scientific">Pseudonocardia broussonetiae</name>
    <dbReference type="NCBI Taxonomy" id="2736640"/>
    <lineage>
        <taxon>Bacteria</taxon>
        <taxon>Bacillati</taxon>
        <taxon>Actinomycetota</taxon>
        <taxon>Actinomycetes</taxon>
        <taxon>Pseudonocardiales</taxon>
        <taxon>Pseudonocardiaceae</taxon>
        <taxon>Pseudonocardia</taxon>
    </lineage>
</organism>
<keyword evidence="2" id="KW-1185">Reference proteome</keyword>
<protein>
    <submittedName>
        <fullName evidence="1">Thioredoxin family protein</fullName>
    </submittedName>
</protein>
<gene>
    <name evidence="1" type="ORF">HOP40_20210</name>
</gene>
<proteinExistence type="predicted"/>
<dbReference type="KEGG" id="pbro:HOP40_20210"/>
<evidence type="ECO:0000313" key="2">
    <source>
        <dbReference type="Proteomes" id="UP000505377"/>
    </source>
</evidence>